<name>A0A081K698_9GAMM</name>
<dbReference type="Pfam" id="PF02104">
    <property type="entry name" value="SURF1"/>
    <property type="match status" value="1"/>
</dbReference>
<evidence type="ECO:0000256" key="1">
    <source>
        <dbReference type="ARBA" id="ARBA00004370"/>
    </source>
</evidence>
<sequence length="238" mass="27376">MFGFRLKLTLLVIAILPVLVTLGFWQLSRYEQKLMLEQAYESRHALEPYSLSQVQHHDDPLYLPFTVSGRFDLDRYFLLDNQVFQGEAGYELFMPFLTGDGEWLLIDRGWIVGGDRELLPEVTTDPGHLVLTGSAYKPLGKPFMLAEDVWEEGWPKRIQAFDQFKVSEAIESATPDFFMVLRAGQPGAEQIRPMVINLKSEKHLGYAFQWFAMALVLLLLYGFQMIRAGKNNKNKHDV</sequence>
<evidence type="ECO:0000256" key="5">
    <source>
        <dbReference type="ARBA" id="ARBA00023136"/>
    </source>
</evidence>
<evidence type="ECO:0000313" key="8">
    <source>
        <dbReference type="Proteomes" id="UP000027997"/>
    </source>
</evidence>
<dbReference type="Proteomes" id="UP000027997">
    <property type="component" value="Unassembled WGS sequence"/>
</dbReference>
<dbReference type="PANTHER" id="PTHR23427:SF2">
    <property type="entry name" value="SURFEIT LOCUS PROTEIN 1"/>
    <property type="match status" value="1"/>
</dbReference>
<dbReference type="eggNOG" id="COG3346">
    <property type="taxonomic scope" value="Bacteria"/>
</dbReference>
<reference evidence="7 8" key="1">
    <citation type="submission" date="2014-06" db="EMBL/GenBank/DDBJ databases">
        <title>Whole Genome Sequences of Three Symbiotic Endozoicomonas Bacteria.</title>
        <authorList>
            <person name="Neave M.J."/>
            <person name="Apprill A."/>
            <person name="Voolstra C.R."/>
        </authorList>
    </citation>
    <scope>NUCLEOTIDE SEQUENCE [LARGE SCALE GENOMIC DNA]</scope>
    <source>
        <strain evidence="7 8">DSM 22380</strain>
    </source>
</reference>
<evidence type="ECO:0000256" key="3">
    <source>
        <dbReference type="ARBA" id="ARBA00022692"/>
    </source>
</evidence>
<comment type="subcellular location">
    <subcellularLocation>
        <location evidence="6">Cell membrane</location>
        <topology evidence="6">Multi-pass membrane protein</topology>
    </subcellularLocation>
    <subcellularLocation>
        <location evidence="1">Membrane</location>
    </subcellularLocation>
</comment>
<keyword evidence="4 6" id="KW-1133">Transmembrane helix</keyword>
<keyword evidence="6" id="KW-1003">Cell membrane</keyword>
<keyword evidence="3 6" id="KW-0812">Transmembrane</keyword>
<keyword evidence="5 6" id="KW-0472">Membrane</keyword>
<dbReference type="CDD" id="cd06662">
    <property type="entry name" value="SURF1"/>
    <property type="match status" value="1"/>
</dbReference>
<comment type="caution">
    <text evidence="7">The sequence shown here is derived from an EMBL/GenBank/DDBJ whole genome shotgun (WGS) entry which is preliminary data.</text>
</comment>
<dbReference type="PROSITE" id="PS50895">
    <property type="entry name" value="SURF1"/>
    <property type="match status" value="1"/>
</dbReference>
<dbReference type="EMBL" id="JOJP01000001">
    <property type="protein sequence ID" value="KEI69674.1"/>
    <property type="molecule type" value="Genomic_DNA"/>
</dbReference>
<dbReference type="PANTHER" id="PTHR23427">
    <property type="entry name" value="SURFEIT LOCUS PROTEIN"/>
    <property type="match status" value="1"/>
</dbReference>
<evidence type="ECO:0000256" key="4">
    <source>
        <dbReference type="ARBA" id="ARBA00022989"/>
    </source>
</evidence>
<comment type="caution">
    <text evidence="6">Lacks conserved residue(s) required for the propagation of feature annotation.</text>
</comment>
<evidence type="ECO:0000313" key="7">
    <source>
        <dbReference type="EMBL" id="KEI69674.1"/>
    </source>
</evidence>
<feature type="transmembrane region" description="Helical" evidence="6">
    <location>
        <begin position="204"/>
        <end position="223"/>
    </location>
</feature>
<accession>A0A081K698</accession>
<keyword evidence="8" id="KW-1185">Reference proteome</keyword>
<dbReference type="GO" id="GO:0005886">
    <property type="term" value="C:plasma membrane"/>
    <property type="evidence" value="ECO:0007669"/>
    <property type="project" value="UniProtKB-SubCell"/>
</dbReference>
<dbReference type="STRING" id="305900.GV64_01980"/>
<gene>
    <name evidence="7" type="ORF">GV64_01980</name>
</gene>
<proteinExistence type="inferred from homology"/>
<organism evidence="7 8">
    <name type="scientific">Endozoicomonas elysicola</name>
    <dbReference type="NCBI Taxonomy" id="305900"/>
    <lineage>
        <taxon>Bacteria</taxon>
        <taxon>Pseudomonadati</taxon>
        <taxon>Pseudomonadota</taxon>
        <taxon>Gammaproteobacteria</taxon>
        <taxon>Oceanospirillales</taxon>
        <taxon>Endozoicomonadaceae</taxon>
        <taxon>Endozoicomonas</taxon>
    </lineage>
</organism>
<evidence type="ECO:0000256" key="2">
    <source>
        <dbReference type="ARBA" id="ARBA00007165"/>
    </source>
</evidence>
<evidence type="ECO:0000256" key="6">
    <source>
        <dbReference type="RuleBase" id="RU363076"/>
    </source>
</evidence>
<comment type="similarity">
    <text evidence="2 6">Belongs to the SURF1 family.</text>
</comment>
<dbReference type="InterPro" id="IPR002994">
    <property type="entry name" value="Surf1/Shy1"/>
</dbReference>
<protein>
    <recommendedName>
        <fullName evidence="6">SURF1-like protein</fullName>
    </recommendedName>
</protein>
<dbReference type="AlphaFoldDB" id="A0A081K698"/>
<dbReference type="InterPro" id="IPR045214">
    <property type="entry name" value="Surf1/Surf4"/>
</dbReference>